<comment type="subcellular location">
    <subcellularLocation>
        <location evidence="1">Membrane</location>
        <topology evidence="1">Multi-pass membrane protein</topology>
    </subcellularLocation>
</comment>
<evidence type="ECO:0000256" key="7">
    <source>
        <dbReference type="SAM" id="Phobius"/>
    </source>
</evidence>
<comment type="caution">
    <text evidence="9">The sequence shown here is derived from an EMBL/GenBank/DDBJ whole genome shotgun (WGS) entry which is preliminary data.</text>
</comment>
<dbReference type="InterPro" id="IPR050925">
    <property type="entry name" value="Rhomboid_protease_S54"/>
</dbReference>
<feature type="transmembrane region" description="Helical" evidence="7">
    <location>
        <begin position="15"/>
        <end position="38"/>
    </location>
</feature>
<feature type="transmembrane region" description="Helical" evidence="7">
    <location>
        <begin position="122"/>
        <end position="140"/>
    </location>
</feature>
<evidence type="ECO:0000256" key="5">
    <source>
        <dbReference type="ARBA" id="ARBA00022989"/>
    </source>
</evidence>
<dbReference type="InterPro" id="IPR035952">
    <property type="entry name" value="Rhomboid-like_sf"/>
</dbReference>
<keyword evidence="6 7" id="KW-0472">Membrane</keyword>
<dbReference type="AlphaFoldDB" id="A0A7C5VLV4"/>
<dbReference type="Pfam" id="PF01694">
    <property type="entry name" value="Rhomboid"/>
    <property type="match status" value="1"/>
</dbReference>
<evidence type="ECO:0000256" key="4">
    <source>
        <dbReference type="ARBA" id="ARBA00022801"/>
    </source>
</evidence>
<sequence>MFPLYDTIPHIRKPYINYMIITMNVLVFAYEIYLSLVYSQGELIRFFNTFGFVPAKLFDPFYSIDLRFEFIPVFSTSTVTEVVVSSVTHMFIHGGWFHIIGNMWFLKIFGDNVEDAMGHFKFFIFYITGGLFALAFHILFNPFSDVPLVGASGAISAVMGAYAVLFWYSRIVSLVFLIFPIIVEIPAIVYLFYWFLIQVVNGFFSTFVESPVAYWAHAGGFIYGLIVGARVRKKRYWF</sequence>
<comment type="similarity">
    <text evidence="2">Belongs to the peptidase S54 family.</text>
</comment>
<evidence type="ECO:0000256" key="6">
    <source>
        <dbReference type="ARBA" id="ARBA00023136"/>
    </source>
</evidence>
<evidence type="ECO:0000313" key="9">
    <source>
        <dbReference type="EMBL" id="HGU40445.1"/>
    </source>
</evidence>
<dbReference type="SUPFAM" id="SSF144091">
    <property type="entry name" value="Rhomboid-like"/>
    <property type="match status" value="1"/>
</dbReference>
<dbReference type="GO" id="GO:0006508">
    <property type="term" value="P:proteolysis"/>
    <property type="evidence" value="ECO:0007669"/>
    <property type="project" value="UniProtKB-KW"/>
</dbReference>
<dbReference type="GO" id="GO:0016020">
    <property type="term" value="C:membrane"/>
    <property type="evidence" value="ECO:0007669"/>
    <property type="project" value="UniProtKB-SubCell"/>
</dbReference>
<evidence type="ECO:0000256" key="2">
    <source>
        <dbReference type="ARBA" id="ARBA00009045"/>
    </source>
</evidence>
<dbReference type="InterPro" id="IPR022764">
    <property type="entry name" value="Peptidase_S54_rhomboid_dom"/>
</dbReference>
<reference evidence="9" key="1">
    <citation type="journal article" date="2020" name="mSystems">
        <title>Genome- and Community-Level Interaction Insights into Carbon Utilization and Element Cycling Functions of Hydrothermarchaeota in Hydrothermal Sediment.</title>
        <authorList>
            <person name="Zhou Z."/>
            <person name="Liu Y."/>
            <person name="Xu W."/>
            <person name="Pan J."/>
            <person name="Luo Z.H."/>
            <person name="Li M."/>
        </authorList>
    </citation>
    <scope>NUCLEOTIDE SEQUENCE [LARGE SCALE GENOMIC DNA]</scope>
    <source>
        <strain evidence="9">SpSt-609</strain>
    </source>
</reference>
<feature type="transmembrane region" description="Helical" evidence="7">
    <location>
        <begin position="146"/>
        <end position="167"/>
    </location>
</feature>
<keyword evidence="9" id="KW-0645">Protease</keyword>
<dbReference type="PANTHER" id="PTHR43731:SF14">
    <property type="entry name" value="PRESENILIN-ASSOCIATED RHOMBOID-LIKE PROTEIN, MITOCHONDRIAL"/>
    <property type="match status" value="1"/>
</dbReference>
<dbReference type="PANTHER" id="PTHR43731">
    <property type="entry name" value="RHOMBOID PROTEASE"/>
    <property type="match status" value="1"/>
</dbReference>
<evidence type="ECO:0000256" key="1">
    <source>
        <dbReference type="ARBA" id="ARBA00004141"/>
    </source>
</evidence>
<keyword evidence="5 7" id="KW-1133">Transmembrane helix</keyword>
<protein>
    <submittedName>
        <fullName evidence="9">Rhomboid family intramembrane serine protease</fullName>
    </submittedName>
</protein>
<dbReference type="EMBL" id="DSZY01000021">
    <property type="protein sequence ID" value="HGU40445.1"/>
    <property type="molecule type" value="Genomic_DNA"/>
</dbReference>
<evidence type="ECO:0000256" key="3">
    <source>
        <dbReference type="ARBA" id="ARBA00022692"/>
    </source>
</evidence>
<keyword evidence="3 7" id="KW-0812">Transmembrane</keyword>
<dbReference type="Gene3D" id="1.20.1540.10">
    <property type="entry name" value="Rhomboid-like"/>
    <property type="match status" value="1"/>
</dbReference>
<feature type="transmembrane region" description="Helical" evidence="7">
    <location>
        <begin position="174"/>
        <end position="197"/>
    </location>
</feature>
<organism evidence="9">
    <name type="scientific">Fervidobacterium thailandense</name>
    <dbReference type="NCBI Taxonomy" id="1008305"/>
    <lineage>
        <taxon>Bacteria</taxon>
        <taxon>Thermotogati</taxon>
        <taxon>Thermotogota</taxon>
        <taxon>Thermotogae</taxon>
        <taxon>Thermotogales</taxon>
        <taxon>Fervidobacteriaceae</taxon>
        <taxon>Fervidobacterium</taxon>
    </lineage>
</organism>
<feature type="transmembrane region" description="Helical" evidence="7">
    <location>
        <begin position="212"/>
        <end position="231"/>
    </location>
</feature>
<feature type="domain" description="Peptidase S54 rhomboid" evidence="8">
    <location>
        <begin position="85"/>
        <end position="232"/>
    </location>
</feature>
<gene>
    <name evidence="9" type="ORF">ENT77_04515</name>
</gene>
<evidence type="ECO:0000259" key="8">
    <source>
        <dbReference type="Pfam" id="PF01694"/>
    </source>
</evidence>
<name>A0A7C5VLV4_9BACT</name>
<proteinExistence type="inferred from homology"/>
<dbReference type="GO" id="GO:0004252">
    <property type="term" value="F:serine-type endopeptidase activity"/>
    <property type="evidence" value="ECO:0007669"/>
    <property type="project" value="InterPro"/>
</dbReference>
<accession>A0A7C5VLV4</accession>
<keyword evidence="4" id="KW-0378">Hydrolase</keyword>